<dbReference type="GO" id="GO:0003677">
    <property type="term" value="F:DNA binding"/>
    <property type="evidence" value="ECO:0007669"/>
    <property type="project" value="UniProtKB-KW"/>
</dbReference>
<dbReference type="PANTHER" id="PTHR46797">
    <property type="entry name" value="HTH-TYPE TRANSCRIPTIONAL REGULATOR"/>
    <property type="match status" value="1"/>
</dbReference>
<dbReference type="AlphaFoldDB" id="A0A1H4C2C4"/>
<dbReference type="InterPro" id="IPR001387">
    <property type="entry name" value="Cro/C1-type_HTH"/>
</dbReference>
<dbReference type="Proteomes" id="UP000198820">
    <property type="component" value="Unassembled WGS sequence"/>
</dbReference>
<dbReference type="Pfam" id="PF01381">
    <property type="entry name" value="HTH_3"/>
    <property type="match status" value="1"/>
</dbReference>
<feature type="domain" description="HTH cro/C1-type" evidence="2">
    <location>
        <begin position="18"/>
        <end position="72"/>
    </location>
</feature>
<proteinExistence type="predicted"/>
<dbReference type="RefSeq" id="WP_093244387.1">
    <property type="nucleotide sequence ID" value="NZ_FNQF01000007.1"/>
</dbReference>
<dbReference type="InterPro" id="IPR050807">
    <property type="entry name" value="TransReg_Diox_bact_type"/>
</dbReference>
<accession>A0A1H4C2C4</accession>
<protein>
    <recommendedName>
        <fullName evidence="2">HTH cro/C1-type domain-containing protein</fullName>
    </recommendedName>
</protein>
<keyword evidence="4" id="KW-1185">Reference proteome</keyword>
<dbReference type="Gene3D" id="1.10.260.40">
    <property type="entry name" value="lambda repressor-like DNA-binding domains"/>
    <property type="match status" value="1"/>
</dbReference>
<name>A0A1H4C2C4_9FLAO</name>
<evidence type="ECO:0000259" key="2">
    <source>
        <dbReference type="PROSITE" id="PS50943"/>
    </source>
</evidence>
<dbReference type="SMART" id="SM00530">
    <property type="entry name" value="HTH_XRE"/>
    <property type="match status" value="1"/>
</dbReference>
<evidence type="ECO:0000313" key="4">
    <source>
        <dbReference type="Proteomes" id="UP000198820"/>
    </source>
</evidence>
<reference evidence="3 4" key="1">
    <citation type="submission" date="2016-10" db="EMBL/GenBank/DDBJ databases">
        <authorList>
            <person name="de Groot N.N."/>
        </authorList>
    </citation>
    <scope>NUCLEOTIDE SEQUENCE [LARGE SCALE GENOMIC DNA]</scope>
    <source>
        <strain evidence="3 4">DSM 23581</strain>
    </source>
</reference>
<organism evidence="3 4">
    <name type="scientific">Psychroflexus halocasei</name>
    <dbReference type="NCBI Taxonomy" id="908615"/>
    <lineage>
        <taxon>Bacteria</taxon>
        <taxon>Pseudomonadati</taxon>
        <taxon>Bacteroidota</taxon>
        <taxon>Flavobacteriia</taxon>
        <taxon>Flavobacteriales</taxon>
        <taxon>Flavobacteriaceae</taxon>
        <taxon>Psychroflexus</taxon>
    </lineage>
</organism>
<dbReference type="EMBL" id="FNQF01000007">
    <property type="protein sequence ID" value="SEA54477.1"/>
    <property type="molecule type" value="Genomic_DNA"/>
</dbReference>
<dbReference type="SUPFAM" id="SSF47413">
    <property type="entry name" value="lambda repressor-like DNA-binding domains"/>
    <property type="match status" value="1"/>
</dbReference>
<dbReference type="GO" id="GO:0003700">
    <property type="term" value="F:DNA-binding transcription factor activity"/>
    <property type="evidence" value="ECO:0007669"/>
    <property type="project" value="TreeGrafter"/>
</dbReference>
<keyword evidence="1" id="KW-0238">DNA-binding</keyword>
<dbReference type="GO" id="GO:0005829">
    <property type="term" value="C:cytosol"/>
    <property type="evidence" value="ECO:0007669"/>
    <property type="project" value="TreeGrafter"/>
</dbReference>
<gene>
    <name evidence="3" type="ORF">SAMN05421540_10715</name>
</gene>
<dbReference type="PROSITE" id="PS50943">
    <property type="entry name" value="HTH_CROC1"/>
    <property type="match status" value="1"/>
</dbReference>
<dbReference type="InterPro" id="IPR010982">
    <property type="entry name" value="Lambda_DNA-bd_dom_sf"/>
</dbReference>
<dbReference type="PANTHER" id="PTHR46797:SF1">
    <property type="entry name" value="METHYLPHOSPHONATE SYNTHASE"/>
    <property type="match status" value="1"/>
</dbReference>
<evidence type="ECO:0000313" key="3">
    <source>
        <dbReference type="EMBL" id="SEA54477.1"/>
    </source>
</evidence>
<dbReference type="CDD" id="cd00093">
    <property type="entry name" value="HTH_XRE"/>
    <property type="match status" value="1"/>
</dbReference>
<evidence type="ECO:0000256" key="1">
    <source>
        <dbReference type="ARBA" id="ARBA00023125"/>
    </source>
</evidence>
<sequence length="80" mass="9473">MAIKENNKNLLLLTGKRIKHLRKEQGLSLRKLAQRCDVDFSDINKIEKGERNMQMTTLFELAKGLEVHPRDLFDFEMERE</sequence>
<dbReference type="STRING" id="908615.SAMN05421540_10715"/>